<gene>
    <name evidence="1" type="ORF">ABDJ38_12075</name>
</gene>
<dbReference type="EMBL" id="JBDLBR010000004">
    <property type="protein sequence ID" value="MEN7537910.1"/>
    <property type="molecule type" value="Genomic_DNA"/>
</dbReference>
<evidence type="ECO:0000313" key="2">
    <source>
        <dbReference type="Proteomes" id="UP001484535"/>
    </source>
</evidence>
<dbReference type="RefSeq" id="WP_346785369.1">
    <property type="nucleotide sequence ID" value="NZ_JBDLBR010000004.1"/>
</dbReference>
<comment type="caution">
    <text evidence="1">The sequence shown here is derived from an EMBL/GenBank/DDBJ whole genome shotgun (WGS) entry which is preliminary data.</text>
</comment>
<protein>
    <recommendedName>
        <fullName evidence="3">Lipoprotein</fullName>
    </recommendedName>
</protein>
<organism evidence="1 2">
    <name type="scientific">Aurantiacibacter flavus</name>
    <dbReference type="NCBI Taxonomy" id="3145232"/>
    <lineage>
        <taxon>Bacteria</taxon>
        <taxon>Pseudomonadati</taxon>
        <taxon>Pseudomonadota</taxon>
        <taxon>Alphaproteobacteria</taxon>
        <taxon>Sphingomonadales</taxon>
        <taxon>Erythrobacteraceae</taxon>
        <taxon>Aurantiacibacter</taxon>
    </lineage>
</organism>
<sequence>MMATVTESRVAKQPLPGQCVIADRRFSVSITQLTSQSCEAQFDAADQDGWNCEDGFCKLTIADQLTINGRVVAHNDNSVQIGFFGHIHPIAVAKLKGSAH</sequence>
<dbReference type="Proteomes" id="UP001484535">
    <property type="component" value="Unassembled WGS sequence"/>
</dbReference>
<reference evidence="1 2" key="1">
    <citation type="submission" date="2024-05" db="EMBL/GenBank/DDBJ databases">
        <authorList>
            <person name="Park S."/>
        </authorList>
    </citation>
    <scope>NUCLEOTIDE SEQUENCE [LARGE SCALE GENOMIC DNA]</scope>
    <source>
        <strain evidence="1 2">DGU5</strain>
    </source>
</reference>
<name>A0ABV0CZ03_9SPHN</name>
<accession>A0ABV0CZ03</accession>
<evidence type="ECO:0000313" key="1">
    <source>
        <dbReference type="EMBL" id="MEN7537910.1"/>
    </source>
</evidence>
<proteinExistence type="predicted"/>
<evidence type="ECO:0008006" key="3">
    <source>
        <dbReference type="Google" id="ProtNLM"/>
    </source>
</evidence>
<keyword evidence="2" id="KW-1185">Reference proteome</keyword>